<dbReference type="PROSITE" id="PS50011">
    <property type="entry name" value="PROTEIN_KINASE_DOM"/>
    <property type="match status" value="1"/>
</dbReference>
<dbReference type="InterPro" id="IPR000014">
    <property type="entry name" value="PAS"/>
</dbReference>
<dbReference type="SUPFAM" id="SSF55785">
    <property type="entry name" value="PYP-like sensor domain (PAS domain)"/>
    <property type="match status" value="1"/>
</dbReference>
<dbReference type="Pfam" id="PF00989">
    <property type="entry name" value="PAS"/>
    <property type="match status" value="1"/>
</dbReference>
<evidence type="ECO:0000313" key="9">
    <source>
        <dbReference type="EMBL" id="KAJ4951106.1"/>
    </source>
</evidence>
<keyword evidence="5" id="KW-0157">Chromophore</keyword>
<keyword evidence="4" id="KW-0067">ATP-binding</keyword>
<evidence type="ECO:0000259" key="8">
    <source>
        <dbReference type="PROSITE" id="PS50112"/>
    </source>
</evidence>
<feature type="domain" description="PAS" evidence="8">
    <location>
        <begin position="182"/>
        <end position="225"/>
    </location>
</feature>
<proteinExistence type="predicted"/>
<evidence type="ECO:0000256" key="5">
    <source>
        <dbReference type="ARBA" id="ARBA00022991"/>
    </source>
</evidence>
<dbReference type="GO" id="GO:0004674">
    <property type="term" value="F:protein serine/threonine kinase activity"/>
    <property type="evidence" value="ECO:0007669"/>
    <property type="project" value="TreeGrafter"/>
</dbReference>
<keyword evidence="2" id="KW-0716">Sensory transduction</keyword>
<dbReference type="Pfam" id="PF07714">
    <property type="entry name" value="PK_Tyr_Ser-Thr"/>
    <property type="match status" value="1"/>
</dbReference>
<dbReference type="GO" id="GO:0009881">
    <property type="term" value="F:photoreceptor activity"/>
    <property type="evidence" value="ECO:0007669"/>
    <property type="project" value="UniProtKB-KW"/>
</dbReference>
<dbReference type="GO" id="GO:0006355">
    <property type="term" value="P:regulation of DNA-templated transcription"/>
    <property type="evidence" value="ECO:0007669"/>
    <property type="project" value="InterPro"/>
</dbReference>
<evidence type="ECO:0000256" key="2">
    <source>
        <dbReference type="ARBA" id="ARBA00022606"/>
    </source>
</evidence>
<keyword evidence="1" id="KW-0600">Photoreceptor protein</keyword>
<dbReference type="Proteomes" id="UP001141806">
    <property type="component" value="Unassembled WGS sequence"/>
</dbReference>
<dbReference type="NCBIfam" id="TIGR00229">
    <property type="entry name" value="sensory_box"/>
    <property type="match status" value="1"/>
</dbReference>
<name>A0A9Q0JTG8_9MAGN</name>
<organism evidence="9 10">
    <name type="scientific">Protea cynaroides</name>
    <dbReference type="NCBI Taxonomy" id="273540"/>
    <lineage>
        <taxon>Eukaryota</taxon>
        <taxon>Viridiplantae</taxon>
        <taxon>Streptophyta</taxon>
        <taxon>Embryophyta</taxon>
        <taxon>Tracheophyta</taxon>
        <taxon>Spermatophyta</taxon>
        <taxon>Magnoliopsida</taxon>
        <taxon>Proteales</taxon>
        <taxon>Proteaceae</taxon>
        <taxon>Protea</taxon>
    </lineage>
</organism>
<accession>A0A9Q0JTG8</accession>
<sequence length="666" mass="74315">MCGVAEAQTAEGSSGNIFYTESKNYLLTRFKCRFKGHTSYFIGSQGLVLAPKNLKIILSGKVERIGGKYKIVVVVHIYKNGHPKKQCTLSDPLYESSIGPVPTTTMIYNQGHGQQRVAGGSISSFSGTVPGPGSESRQAERAVPSVITGDLGREGEEEERRRVFSIFIGFHRMESFTRISTGEIIYWNRSAEKLYGWKDHEVLGQRVSDLLIWEENHASLEKIMEGWSSGQSWSGQLPLRRESSLYEDGVNVGVITVSSDAALIHNINSEKLTYRDRAHCQFREWGLNMKKIWWQPAAHFTGPQIASFFTNLASKVFSRGHGEDSSVLVQGLETEKNQNISYFPGELELGQEDSGNVAEHGSYNYQIPKTAMDHYTVGVDNKNIEPRKRKSVDAVKSVCSNGHGEGSSTTDKNPAVTSWLECCKYSGGSRTGIPLPRLDLEGREKEQIQPDAVNCEALEAEGTPQLEAYVVSSQGSSSTREDKESNSMISCEINWEDLHLGVEIGQVYFTSAYRDGIILDYKKESYFTINLFQLTGEASSKHYTETIFGLDMRRRLRMALYVARGMNYLHNQNPPMVHGDLKTSNLLVDKNWIVKLCVILWEFMSESVPWAHLNSLQVIGVFGFMDRRLDVPGALDPDVSSIIHDCWQRIRDLIQTAAATAAVASA</sequence>
<dbReference type="InterPro" id="IPR035965">
    <property type="entry name" value="PAS-like_dom_sf"/>
</dbReference>
<reference evidence="9" key="1">
    <citation type="journal article" date="2023" name="Plant J.">
        <title>The genome of the king protea, Protea cynaroides.</title>
        <authorList>
            <person name="Chang J."/>
            <person name="Duong T.A."/>
            <person name="Schoeman C."/>
            <person name="Ma X."/>
            <person name="Roodt D."/>
            <person name="Barker N."/>
            <person name="Li Z."/>
            <person name="Van de Peer Y."/>
            <person name="Mizrachi E."/>
        </authorList>
    </citation>
    <scope>NUCLEOTIDE SEQUENCE</scope>
    <source>
        <tissue evidence="9">Young leaves</tissue>
    </source>
</reference>
<dbReference type="CDD" id="cd00130">
    <property type="entry name" value="PAS"/>
    <property type="match status" value="1"/>
</dbReference>
<dbReference type="InterPro" id="IPR008271">
    <property type="entry name" value="Ser/Thr_kinase_AS"/>
</dbReference>
<evidence type="ECO:0000313" key="10">
    <source>
        <dbReference type="Proteomes" id="UP001141806"/>
    </source>
</evidence>
<dbReference type="InterPro" id="IPR051681">
    <property type="entry name" value="Ser/Thr_Kinases-Pseudokinases"/>
</dbReference>
<keyword evidence="6" id="KW-0675">Receptor</keyword>
<evidence type="ECO:0000259" key="7">
    <source>
        <dbReference type="PROSITE" id="PS50011"/>
    </source>
</evidence>
<dbReference type="SUPFAM" id="SSF56112">
    <property type="entry name" value="Protein kinase-like (PK-like)"/>
    <property type="match status" value="1"/>
</dbReference>
<evidence type="ECO:0000256" key="4">
    <source>
        <dbReference type="ARBA" id="ARBA00022840"/>
    </source>
</evidence>
<protein>
    <submittedName>
        <fullName evidence="9">Uncharacterized protein</fullName>
    </submittedName>
</protein>
<dbReference type="AlphaFoldDB" id="A0A9Q0JTG8"/>
<feature type="domain" description="Protein kinase" evidence="7">
    <location>
        <begin position="343"/>
        <end position="666"/>
    </location>
</feature>
<dbReference type="InterPro" id="IPR001245">
    <property type="entry name" value="Ser-Thr/Tyr_kinase_cat_dom"/>
</dbReference>
<keyword evidence="3" id="KW-0547">Nucleotide-binding</keyword>
<evidence type="ECO:0000256" key="3">
    <source>
        <dbReference type="ARBA" id="ARBA00022741"/>
    </source>
</evidence>
<dbReference type="PROSITE" id="PS50112">
    <property type="entry name" value="PAS"/>
    <property type="match status" value="1"/>
</dbReference>
<dbReference type="PROSITE" id="PS00108">
    <property type="entry name" value="PROTEIN_KINASE_ST"/>
    <property type="match status" value="1"/>
</dbReference>
<dbReference type="PANTHER" id="PTHR44329">
    <property type="entry name" value="SERINE/THREONINE-PROTEIN KINASE TNNI3K-RELATED"/>
    <property type="match status" value="1"/>
</dbReference>
<evidence type="ECO:0000256" key="1">
    <source>
        <dbReference type="ARBA" id="ARBA00022543"/>
    </source>
</evidence>
<gene>
    <name evidence="9" type="ORF">NE237_027938</name>
</gene>
<dbReference type="PANTHER" id="PTHR44329:SF298">
    <property type="entry name" value="MIXED LINEAGE KINASE DOMAIN-LIKE PROTEIN"/>
    <property type="match status" value="1"/>
</dbReference>
<dbReference type="Gene3D" id="1.10.510.10">
    <property type="entry name" value="Transferase(Phosphotransferase) domain 1"/>
    <property type="match status" value="1"/>
</dbReference>
<dbReference type="InterPro" id="IPR000719">
    <property type="entry name" value="Prot_kinase_dom"/>
</dbReference>
<dbReference type="InterPro" id="IPR011009">
    <property type="entry name" value="Kinase-like_dom_sf"/>
</dbReference>
<dbReference type="GO" id="GO:0005524">
    <property type="term" value="F:ATP binding"/>
    <property type="evidence" value="ECO:0007669"/>
    <property type="project" value="UniProtKB-KW"/>
</dbReference>
<dbReference type="EMBL" id="JAMYWD010000012">
    <property type="protein sequence ID" value="KAJ4951106.1"/>
    <property type="molecule type" value="Genomic_DNA"/>
</dbReference>
<keyword evidence="10" id="KW-1185">Reference proteome</keyword>
<dbReference type="Gene3D" id="3.30.450.20">
    <property type="entry name" value="PAS domain"/>
    <property type="match status" value="1"/>
</dbReference>
<evidence type="ECO:0000256" key="6">
    <source>
        <dbReference type="ARBA" id="ARBA00023170"/>
    </source>
</evidence>
<dbReference type="InterPro" id="IPR013767">
    <property type="entry name" value="PAS_fold"/>
</dbReference>
<comment type="caution">
    <text evidence="9">The sequence shown here is derived from an EMBL/GenBank/DDBJ whole genome shotgun (WGS) entry which is preliminary data.</text>
</comment>
<dbReference type="OrthoDB" id="339325at2759"/>